<dbReference type="EMBL" id="CP101873">
    <property type="protein sequence ID" value="WMT07495.1"/>
    <property type="molecule type" value="Genomic_DNA"/>
</dbReference>
<proteinExistence type="predicted"/>
<dbReference type="RefSeq" id="WP_158413763.1">
    <property type="nucleotide sequence ID" value="NZ_CP101873.1"/>
</dbReference>
<dbReference type="Proteomes" id="UP001224926">
    <property type="component" value="Chromosome"/>
</dbReference>
<evidence type="ECO:0008006" key="4">
    <source>
        <dbReference type="Google" id="ProtNLM"/>
    </source>
</evidence>
<dbReference type="InterPro" id="IPR049681">
    <property type="entry name" value="HVO_A0556-like"/>
</dbReference>
<sequence length="55" mass="5967">MRAEPKRAGDREAALDEIVQGTCTYCEANALVRDTYKGNAAVVCEDCGTPAAQFW</sequence>
<organism evidence="1 3">
    <name type="scientific">Natrinema thermotolerans</name>
    <dbReference type="NCBI Taxonomy" id="121872"/>
    <lineage>
        <taxon>Archaea</taxon>
        <taxon>Methanobacteriati</taxon>
        <taxon>Methanobacteriota</taxon>
        <taxon>Stenosarchaea group</taxon>
        <taxon>Halobacteria</taxon>
        <taxon>Halobacteriales</taxon>
        <taxon>Natrialbaceae</taxon>
        <taxon>Natrinema</taxon>
    </lineage>
</organism>
<dbReference type="NCBIfam" id="NF041921">
    <property type="entry name" value="HVO_A0556"/>
    <property type="match status" value="1"/>
</dbReference>
<name>A0AAF0PAF7_9EURY</name>
<keyword evidence="3" id="KW-1185">Reference proteome</keyword>
<evidence type="ECO:0000313" key="1">
    <source>
        <dbReference type="EMBL" id="WMT07495.1"/>
    </source>
</evidence>
<reference evidence="1 3" key="1">
    <citation type="submission" date="2022-07" db="EMBL/GenBank/DDBJ databases">
        <title>Two temperate virus in Haloterrigena jeotgali A29.</title>
        <authorList>
            <person name="Deng X."/>
        </authorList>
    </citation>
    <scope>NUCLEOTIDE SEQUENCE [LARGE SCALE GENOMIC DNA]</scope>
    <source>
        <strain evidence="1 3">A29</strain>
    </source>
</reference>
<dbReference type="GeneID" id="84216113"/>
<gene>
    <name evidence="2" type="ORF">NP511_00480</name>
    <name evidence="1" type="ORF">NP511_19195</name>
</gene>
<accession>A0AAF0PAF7</accession>
<dbReference type="EMBL" id="CP101873">
    <property type="protein sequence ID" value="WMT08127.1"/>
    <property type="molecule type" value="Genomic_DNA"/>
</dbReference>
<evidence type="ECO:0000313" key="3">
    <source>
        <dbReference type="Proteomes" id="UP001224926"/>
    </source>
</evidence>
<protein>
    <recommendedName>
        <fullName evidence="4">Small CPxCG-related zinc finger protein</fullName>
    </recommendedName>
</protein>
<dbReference type="AlphaFoldDB" id="A0AAF0PAF7"/>
<evidence type="ECO:0000313" key="2">
    <source>
        <dbReference type="EMBL" id="WMT08127.1"/>
    </source>
</evidence>